<sequence length="397" mass="42970">MTTNQIMENYKRFVVPTYNRFPVVMVKGQGCLVWDLEGKKYLDLVAGVAVNSLGHAHPCVVEAISKQAPELIHTSNLYYTIPQLELAKRLSQISFGGKAFFANSGAEANEAAIKLARRFGKTTGGRHEIITMNNSFHGRTMATLTATGQKKIQKDFDPLVPGFKYVEFNNISAVKEAINKNTCAILVEPIQGEGGVNIPANDYLQGLRTLCDEHNLLLMLDEVQTGIARTGRMFAYQHYGIIPDVMTLAKGLGGGLPIGAMLVSAKKADLLPSGSHASTFGATPLVCSAAIAVVDYIIEHNICALVEQMGEYFVAKLQGLSQKYPTAISGIRGKGLMIGMALKINGATVVNECLTNGLLINSTAGDVLRFVPPLIITREEIDESVEILDRVLLLCQS</sequence>
<dbReference type="GO" id="GO:0042802">
    <property type="term" value="F:identical protein binding"/>
    <property type="evidence" value="ECO:0007669"/>
    <property type="project" value="TreeGrafter"/>
</dbReference>
<reference evidence="6 7" key="1">
    <citation type="journal article" date="2016" name="Environ. Microbiol.">
        <title>Genomic resolution of a cold subsurface aquifer community provides metabolic insights for novel microbes adapted to high CO concentrations.</title>
        <authorList>
            <person name="Probst A.J."/>
            <person name="Castelle C.J."/>
            <person name="Singh A."/>
            <person name="Brown C.T."/>
            <person name="Anantharaman K."/>
            <person name="Sharon I."/>
            <person name="Hug L.A."/>
            <person name="Burstein D."/>
            <person name="Emerson J.B."/>
            <person name="Thomas B.C."/>
            <person name="Banfield J.F."/>
        </authorList>
    </citation>
    <scope>NUCLEOTIDE SEQUENCE [LARGE SCALE GENOMIC DNA]</scope>
    <source>
        <strain evidence="6">CG2_30_40_21</strain>
    </source>
</reference>
<feature type="binding site" evidence="5">
    <location>
        <position position="279"/>
    </location>
    <ligand>
        <name>pyridoxal 5'-phosphate</name>
        <dbReference type="ChEBI" id="CHEBI:597326"/>
    </ligand>
</feature>
<feature type="binding site" evidence="5">
    <location>
        <begin position="221"/>
        <end position="224"/>
    </location>
    <ligand>
        <name>pyridoxal 5'-phosphate</name>
        <dbReference type="ChEBI" id="CHEBI:597326"/>
    </ligand>
</feature>
<dbReference type="NCBIfam" id="NF002874">
    <property type="entry name" value="PRK03244.1"/>
    <property type="match status" value="1"/>
</dbReference>
<keyword evidence="3 5" id="KW-0808">Transferase</keyword>
<name>A0A1J5E5U8_9BACT</name>
<comment type="caution">
    <text evidence="6">The sequence shown here is derived from an EMBL/GenBank/DDBJ whole genome shotgun (WGS) entry which is preliminary data.</text>
</comment>
<dbReference type="GO" id="GO:0003992">
    <property type="term" value="F:N2-acetyl-L-ornithine:2-oxoglutarate 5-aminotransferase activity"/>
    <property type="evidence" value="ECO:0007669"/>
    <property type="project" value="UniProtKB-UniRule"/>
</dbReference>
<comment type="cofactor">
    <cofactor evidence="5">
        <name>pyridoxal 5'-phosphate</name>
        <dbReference type="ChEBI" id="CHEBI:597326"/>
    </cofactor>
    <text evidence="5">Binds 1 pyridoxal phosphate per subunit.</text>
</comment>
<dbReference type="STRING" id="1817895.AUJ95_00105"/>
<comment type="pathway">
    <text evidence="5">Amino-acid biosynthesis; L-arginine biosynthesis; N(2)-acetyl-L-ornithine from L-glutamate: step 4/4.</text>
</comment>
<dbReference type="NCBIfam" id="NF002325">
    <property type="entry name" value="PRK01278.1"/>
    <property type="match status" value="1"/>
</dbReference>
<comment type="catalytic activity">
    <reaction evidence="5">
        <text>N(2)-acetyl-L-ornithine + 2-oxoglutarate = N-acetyl-L-glutamate 5-semialdehyde + L-glutamate</text>
        <dbReference type="Rhea" id="RHEA:18049"/>
        <dbReference type="ChEBI" id="CHEBI:16810"/>
        <dbReference type="ChEBI" id="CHEBI:29123"/>
        <dbReference type="ChEBI" id="CHEBI:29985"/>
        <dbReference type="ChEBI" id="CHEBI:57805"/>
        <dbReference type="EC" id="2.6.1.11"/>
    </reaction>
</comment>
<comment type="subcellular location">
    <subcellularLocation>
        <location evidence="5">Cytoplasm</location>
    </subcellularLocation>
</comment>
<dbReference type="InterPro" id="IPR005814">
    <property type="entry name" value="Aminotrans_3"/>
</dbReference>
<accession>A0A1J5E5U8</accession>
<evidence type="ECO:0000256" key="2">
    <source>
        <dbReference type="ARBA" id="ARBA00022605"/>
    </source>
</evidence>
<keyword evidence="5" id="KW-0055">Arginine biosynthesis</keyword>
<comment type="similarity">
    <text evidence="5">Belongs to the class-III pyridoxal-phosphate-dependent aminotransferase family. ArgD subfamily.</text>
</comment>
<feature type="binding site" evidence="5">
    <location>
        <begin position="105"/>
        <end position="106"/>
    </location>
    <ligand>
        <name>pyridoxal 5'-phosphate</name>
        <dbReference type="ChEBI" id="CHEBI:597326"/>
    </ligand>
</feature>
<dbReference type="EMBL" id="MNYI01000004">
    <property type="protein sequence ID" value="OIP43796.1"/>
    <property type="molecule type" value="Genomic_DNA"/>
</dbReference>
<dbReference type="GO" id="GO:0005737">
    <property type="term" value="C:cytoplasm"/>
    <property type="evidence" value="ECO:0007669"/>
    <property type="project" value="UniProtKB-SubCell"/>
</dbReference>
<protein>
    <recommendedName>
        <fullName evidence="5">Acetylornithine aminotransferase</fullName>
        <shortName evidence="5">ACOAT</shortName>
        <ecNumber evidence="5">2.6.1.11</ecNumber>
    </recommendedName>
</protein>
<dbReference type="UniPathway" id="UPA00068">
    <property type="reaction ID" value="UER00109"/>
</dbReference>
<dbReference type="InterPro" id="IPR050103">
    <property type="entry name" value="Class-III_PLP-dep_AT"/>
</dbReference>
<feature type="binding site" evidence="5">
    <location>
        <position position="136"/>
    </location>
    <ligand>
        <name>pyridoxal 5'-phosphate</name>
        <dbReference type="ChEBI" id="CHEBI:597326"/>
    </ligand>
</feature>
<gene>
    <name evidence="5" type="primary">argD</name>
    <name evidence="6" type="ORF">AUJ95_00105</name>
</gene>
<evidence type="ECO:0000256" key="1">
    <source>
        <dbReference type="ARBA" id="ARBA00022576"/>
    </source>
</evidence>
<dbReference type="InterPro" id="IPR015421">
    <property type="entry name" value="PyrdxlP-dep_Trfase_major"/>
</dbReference>
<dbReference type="FunFam" id="3.40.640.10:FF:000004">
    <property type="entry name" value="Acetylornithine aminotransferase"/>
    <property type="match status" value="1"/>
</dbReference>
<dbReference type="SUPFAM" id="SSF53383">
    <property type="entry name" value="PLP-dependent transferases"/>
    <property type="match status" value="1"/>
</dbReference>
<dbReference type="GO" id="GO:0006526">
    <property type="term" value="P:L-arginine biosynthetic process"/>
    <property type="evidence" value="ECO:0007669"/>
    <property type="project" value="UniProtKB-UniRule"/>
</dbReference>
<keyword evidence="5" id="KW-0963">Cytoplasm</keyword>
<dbReference type="InterPro" id="IPR015422">
    <property type="entry name" value="PyrdxlP-dep_Trfase_small"/>
</dbReference>
<feature type="binding site" evidence="5">
    <location>
        <position position="278"/>
    </location>
    <ligand>
        <name>N(2)-acetyl-L-ornithine</name>
        <dbReference type="ChEBI" id="CHEBI:57805"/>
    </ligand>
</feature>
<dbReference type="InterPro" id="IPR015424">
    <property type="entry name" value="PyrdxlP-dep_Trfase"/>
</dbReference>
<dbReference type="NCBIfam" id="TIGR00707">
    <property type="entry name" value="argD"/>
    <property type="match status" value="1"/>
</dbReference>
<feature type="binding site" evidence="5">
    <location>
        <position position="139"/>
    </location>
    <ligand>
        <name>N(2)-acetyl-L-ornithine</name>
        <dbReference type="ChEBI" id="CHEBI:57805"/>
    </ligand>
</feature>
<keyword evidence="1 5" id="KW-0032">Aminotransferase</keyword>
<dbReference type="CDD" id="cd00610">
    <property type="entry name" value="OAT_like"/>
    <property type="match status" value="1"/>
</dbReference>
<dbReference type="HAMAP" id="MF_01107">
    <property type="entry name" value="ArgD_aminotrans_3"/>
    <property type="match status" value="1"/>
</dbReference>
<evidence type="ECO:0000256" key="3">
    <source>
        <dbReference type="ARBA" id="ARBA00022679"/>
    </source>
</evidence>
<evidence type="ECO:0000256" key="5">
    <source>
        <dbReference type="HAMAP-Rule" id="MF_01107"/>
    </source>
</evidence>
<evidence type="ECO:0000256" key="4">
    <source>
        <dbReference type="ARBA" id="ARBA00022898"/>
    </source>
</evidence>
<dbReference type="PROSITE" id="PS00600">
    <property type="entry name" value="AA_TRANSFER_CLASS_3"/>
    <property type="match status" value="1"/>
</dbReference>
<dbReference type="PANTHER" id="PTHR11986">
    <property type="entry name" value="AMINOTRANSFERASE CLASS III"/>
    <property type="match status" value="1"/>
</dbReference>
<dbReference type="PIRSF" id="PIRSF000521">
    <property type="entry name" value="Transaminase_4ab_Lys_Orn"/>
    <property type="match status" value="1"/>
</dbReference>
<dbReference type="Gene3D" id="3.40.640.10">
    <property type="entry name" value="Type I PLP-dependent aspartate aminotransferase-like (Major domain)"/>
    <property type="match status" value="1"/>
</dbReference>
<dbReference type="Gene3D" id="3.90.1150.10">
    <property type="entry name" value="Aspartate Aminotransferase, domain 1"/>
    <property type="match status" value="1"/>
</dbReference>
<proteinExistence type="inferred from homology"/>
<comment type="subunit">
    <text evidence="5">Homodimer.</text>
</comment>
<dbReference type="PANTHER" id="PTHR11986:SF79">
    <property type="entry name" value="ACETYLORNITHINE AMINOTRANSFERASE, MITOCHONDRIAL"/>
    <property type="match status" value="1"/>
</dbReference>
<dbReference type="Pfam" id="PF00202">
    <property type="entry name" value="Aminotran_3"/>
    <property type="match status" value="1"/>
</dbReference>
<dbReference type="GO" id="GO:0030170">
    <property type="term" value="F:pyridoxal phosphate binding"/>
    <property type="evidence" value="ECO:0007669"/>
    <property type="project" value="InterPro"/>
</dbReference>
<comment type="miscellaneous">
    <text evidence="5">May also have succinyldiaminopimelate aminotransferase activity, thus carrying out the corresponding step in lysine biosynthesis.</text>
</comment>
<dbReference type="Proteomes" id="UP000183085">
    <property type="component" value="Unassembled WGS sequence"/>
</dbReference>
<feature type="modified residue" description="N6-(pyridoxal phosphate)lysine" evidence="5">
    <location>
        <position position="250"/>
    </location>
</feature>
<dbReference type="AlphaFoldDB" id="A0A1J5E5U8"/>
<evidence type="ECO:0000313" key="7">
    <source>
        <dbReference type="Proteomes" id="UP000183085"/>
    </source>
</evidence>
<keyword evidence="2 5" id="KW-0028">Amino-acid biosynthesis</keyword>
<evidence type="ECO:0000313" key="6">
    <source>
        <dbReference type="EMBL" id="OIP43796.1"/>
    </source>
</evidence>
<dbReference type="InterPro" id="IPR004636">
    <property type="entry name" value="AcOrn/SuccOrn_fam"/>
</dbReference>
<keyword evidence="4 5" id="KW-0663">Pyridoxal phosphate</keyword>
<dbReference type="InterPro" id="IPR049704">
    <property type="entry name" value="Aminotrans_3_PPA_site"/>
</dbReference>
<organism evidence="6 7">
    <name type="scientific">Candidatus Desantisbacteria bacterium CG2_30_40_21</name>
    <dbReference type="NCBI Taxonomy" id="1817895"/>
    <lineage>
        <taxon>Bacteria</taxon>
        <taxon>Candidatus Desantisiibacteriota</taxon>
    </lineage>
</organism>
<dbReference type="EC" id="2.6.1.11" evidence="5"/>